<evidence type="ECO:0000313" key="1">
    <source>
        <dbReference type="EMBL" id="SFA62474.1"/>
    </source>
</evidence>
<sequence>MAKSFEYPAPIIEGWDRGAAICPHCQQEVQVGESVHHWQDALWHTKPCPSTLSE</sequence>
<reference evidence="1 2" key="1">
    <citation type="submission" date="2016-10" db="EMBL/GenBank/DDBJ databases">
        <authorList>
            <person name="de Groot N.N."/>
        </authorList>
    </citation>
    <scope>NUCLEOTIDE SEQUENCE [LARGE SCALE GENOMIC DNA]</scope>
    <source>
        <strain evidence="1 2">DSM 44908</strain>
    </source>
</reference>
<protein>
    <submittedName>
        <fullName evidence="1">Uncharacterized protein</fullName>
    </submittedName>
</protein>
<organism evidence="1 2">
    <name type="scientific">Rhodococcoides kroppenstedtii</name>
    <dbReference type="NCBI Taxonomy" id="293050"/>
    <lineage>
        <taxon>Bacteria</taxon>
        <taxon>Bacillati</taxon>
        <taxon>Actinomycetota</taxon>
        <taxon>Actinomycetes</taxon>
        <taxon>Mycobacteriales</taxon>
        <taxon>Nocardiaceae</taxon>
        <taxon>Rhodococcoides</taxon>
    </lineage>
</organism>
<accession>A0A1I0UEK7</accession>
<evidence type="ECO:0000313" key="2">
    <source>
        <dbReference type="Proteomes" id="UP000182054"/>
    </source>
</evidence>
<dbReference type="AlphaFoldDB" id="A0A1I0UEK7"/>
<name>A0A1I0UEK7_9NOCA</name>
<dbReference type="Proteomes" id="UP000182054">
    <property type="component" value="Unassembled WGS sequence"/>
</dbReference>
<proteinExistence type="predicted"/>
<gene>
    <name evidence="1" type="ORF">SAMN05444374_1234</name>
</gene>
<dbReference type="EMBL" id="FOJN01000023">
    <property type="protein sequence ID" value="SFA62474.1"/>
    <property type="molecule type" value="Genomic_DNA"/>
</dbReference>